<evidence type="ECO:0000313" key="3">
    <source>
        <dbReference type="Proteomes" id="UP000238937"/>
    </source>
</evidence>
<sequence>MVAASDHLPRFTPTEYLEWEERQELRYEYVYGEVYAMTGGTLNHSQIAVNFTTIVRNHLRGKGCKVFNSDAKLEVLESNLYLYADLSVTCDERDRNNTKFISYPCLIAEVLSPSTEAYDRGNKFALYRRSISLQEYVLVGTQQMVVEIYRRNERGKWELTAYNAGEEIELESIDLKFSIEQLFEDIIFESESDESSMDR</sequence>
<keyword evidence="3" id="KW-1185">Reference proteome</keyword>
<dbReference type="Proteomes" id="UP000238937">
    <property type="component" value="Unassembled WGS sequence"/>
</dbReference>
<feature type="domain" description="Putative restriction endonuclease" evidence="1">
    <location>
        <begin position="14"/>
        <end position="173"/>
    </location>
</feature>
<accession>A0A2T1GHB3</accession>
<reference evidence="2 3" key="1">
    <citation type="submission" date="2018-03" db="EMBL/GenBank/DDBJ databases">
        <title>The ancient ancestry and fast evolution of plastids.</title>
        <authorList>
            <person name="Moore K.R."/>
            <person name="Magnabosco C."/>
            <person name="Momper L."/>
            <person name="Gold D.A."/>
            <person name="Bosak T."/>
            <person name="Fournier G.P."/>
        </authorList>
    </citation>
    <scope>NUCLEOTIDE SEQUENCE [LARGE SCALE GENOMIC DNA]</scope>
    <source>
        <strain evidence="2 3">CCALA 037</strain>
    </source>
</reference>
<dbReference type="Pfam" id="PF05685">
    <property type="entry name" value="Uma2"/>
    <property type="match status" value="1"/>
</dbReference>
<gene>
    <name evidence="2" type="ORF">C7B77_10045</name>
</gene>
<dbReference type="SUPFAM" id="SSF52980">
    <property type="entry name" value="Restriction endonuclease-like"/>
    <property type="match status" value="1"/>
</dbReference>
<dbReference type="RefSeq" id="WP_106303617.1">
    <property type="nucleotide sequence ID" value="NZ_PVWO01000099.1"/>
</dbReference>
<dbReference type="OrthoDB" id="428347at2"/>
<dbReference type="PANTHER" id="PTHR36558:SF1">
    <property type="entry name" value="RESTRICTION ENDONUCLEASE DOMAIN-CONTAINING PROTEIN-RELATED"/>
    <property type="match status" value="1"/>
</dbReference>
<dbReference type="Gene3D" id="3.90.1570.10">
    <property type="entry name" value="tt1808, chain A"/>
    <property type="match status" value="1"/>
</dbReference>
<evidence type="ECO:0000313" key="2">
    <source>
        <dbReference type="EMBL" id="PSB56966.1"/>
    </source>
</evidence>
<proteinExistence type="predicted"/>
<evidence type="ECO:0000259" key="1">
    <source>
        <dbReference type="Pfam" id="PF05685"/>
    </source>
</evidence>
<protein>
    <recommendedName>
        <fullName evidence="1">Putative restriction endonuclease domain-containing protein</fullName>
    </recommendedName>
</protein>
<dbReference type="PANTHER" id="PTHR36558">
    <property type="entry name" value="GLR1098 PROTEIN"/>
    <property type="match status" value="1"/>
</dbReference>
<dbReference type="InterPro" id="IPR008538">
    <property type="entry name" value="Uma2"/>
</dbReference>
<dbReference type="EMBL" id="PVWO01000099">
    <property type="protein sequence ID" value="PSB56966.1"/>
    <property type="molecule type" value="Genomic_DNA"/>
</dbReference>
<dbReference type="AlphaFoldDB" id="A0A2T1GHB3"/>
<name>A0A2T1GHB3_9CYAN</name>
<dbReference type="InterPro" id="IPR011335">
    <property type="entry name" value="Restrct_endonuc-II-like"/>
</dbReference>
<comment type="caution">
    <text evidence="2">The sequence shown here is derived from an EMBL/GenBank/DDBJ whole genome shotgun (WGS) entry which is preliminary data.</text>
</comment>
<organism evidence="2 3">
    <name type="scientific">Chamaesiphon polymorphus CCALA 037</name>
    <dbReference type="NCBI Taxonomy" id="2107692"/>
    <lineage>
        <taxon>Bacteria</taxon>
        <taxon>Bacillati</taxon>
        <taxon>Cyanobacteriota</taxon>
        <taxon>Cyanophyceae</taxon>
        <taxon>Gomontiellales</taxon>
        <taxon>Chamaesiphonaceae</taxon>
        <taxon>Chamaesiphon</taxon>
    </lineage>
</organism>
<dbReference type="CDD" id="cd06260">
    <property type="entry name" value="DUF820-like"/>
    <property type="match status" value="1"/>
</dbReference>
<dbReference type="InterPro" id="IPR012296">
    <property type="entry name" value="Nuclease_put_TT1808"/>
</dbReference>